<evidence type="ECO:0000256" key="3">
    <source>
        <dbReference type="PROSITE-ProRule" id="PRU00023"/>
    </source>
</evidence>
<dbReference type="RefSeq" id="XP_001329057.1">
    <property type="nucleotide sequence ID" value="XM_001329022.1"/>
</dbReference>
<evidence type="ECO:0000256" key="1">
    <source>
        <dbReference type="ARBA" id="ARBA00022737"/>
    </source>
</evidence>
<dbReference type="VEuPathDB" id="TrichDB:TVAG_447930"/>
<dbReference type="PROSITE" id="PS50297">
    <property type="entry name" value="ANK_REP_REGION"/>
    <property type="match status" value="4"/>
</dbReference>
<dbReference type="SMR" id="A2DS64"/>
<keyword evidence="4" id="KW-0175">Coiled coil</keyword>
<evidence type="ECO:0000313" key="5">
    <source>
        <dbReference type="EMBL" id="EAY16834.1"/>
    </source>
</evidence>
<feature type="repeat" description="ANK" evidence="3">
    <location>
        <begin position="201"/>
        <end position="233"/>
    </location>
</feature>
<dbReference type="Pfam" id="PF13637">
    <property type="entry name" value="Ank_4"/>
    <property type="match status" value="1"/>
</dbReference>
<feature type="repeat" description="ANK" evidence="3">
    <location>
        <begin position="300"/>
        <end position="332"/>
    </location>
</feature>
<dbReference type="VEuPathDB" id="TrichDB:TVAGG3_1000450"/>
<feature type="repeat" description="ANK" evidence="3">
    <location>
        <begin position="267"/>
        <end position="299"/>
    </location>
</feature>
<dbReference type="Pfam" id="PF12796">
    <property type="entry name" value="Ank_2"/>
    <property type="match status" value="1"/>
</dbReference>
<keyword evidence="1" id="KW-0677">Repeat</keyword>
<keyword evidence="6" id="KW-1185">Reference proteome</keyword>
<dbReference type="SMART" id="SM00248">
    <property type="entry name" value="ANK"/>
    <property type="match status" value="5"/>
</dbReference>
<proteinExistence type="predicted"/>
<name>A2DS64_TRIV3</name>
<dbReference type="Gene3D" id="1.25.40.20">
    <property type="entry name" value="Ankyrin repeat-containing domain"/>
    <property type="match status" value="3"/>
</dbReference>
<dbReference type="PANTHER" id="PTHR24188">
    <property type="entry name" value="ANKYRIN REPEAT PROTEIN"/>
    <property type="match status" value="1"/>
</dbReference>
<dbReference type="Proteomes" id="UP000001542">
    <property type="component" value="Unassembled WGS sequence"/>
</dbReference>
<dbReference type="eggNOG" id="KOG4177">
    <property type="taxonomic scope" value="Eukaryota"/>
</dbReference>
<accession>A2DS64</accession>
<evidence type="ECO:0000313" key="6">
    <source>
        <dbReference type="Proteomes" id="UP000001542"/>
    </source>
</evidence>
<dbReference type="OrthoDB" id="10057496at2759"/>
<dbReference type="PRINTS" id="PR01415">
    <property type="entry name" value="ANKYRIN"/>
</dbReference>
<dbReference type="InterPro" id="IPR002110">
    <property type="entry name" value="Ankyrin_rpt"/>
</dbReference>
<dbReference type="PROSITE" id="PS50088">
    <property type="entry name" value="ANK_REPEAT"/>
    <property type="match status" value="5"/>
</dbReference>
<dbReference type="InterPro" id="IPR036770">
    <property type="entry name" value="Ankyrin_rpt-contain_sf"/>
</dbReference>
<dbReference type="SUPFAM" id="SSF48403">
    <property type="entry name" value="Ankyrin repeat"/>
    <property type="match status" value="1"/>
</dbReference>
<keyword evidence="2 3" id="KW-0040">ANK repeat</keyword>
<sequence length="388" mass="44856">MAQDMNLNYEYIAAHISDYIKNENFFDTFDVEDIKKIMKCSRLTVDQYITLLKQSHTTINSKELYTCTRKAHVTIQNMEEIVSILKSIKKYMKFKIFDDMIDILDRKEKDTLDSRAEIQKHQEKLKEIQEQRQSTAKETEVNRTHENNNFSREFLTKIAKLKKSRDFEQVYQFFWELSIKGNQEMIQKACEEGLWEKITWKDENVLHVACVNGNLNLVKLLIDCKCNKEVKDIYKQTPLFFASSRGHLEVVKYLVSVGADKEAKNNDEWTPLIIASENGHLEVVKYLISVGADKEAKDNDEWTPLIWASKNGHHEVVKYLISVGADKEAKNDNGFTPLILASRYGHLEVVKYLISVGADKEAKNKEGKTALNVAKGDVRKYLTKNGAK</sequence>
<dbReference type="Pfam" id="PF00023">
    <property type="entry name" value="Ank"/>
    <property type="match status" value="1"/>
</dbReference>
<dbReference type="PANTHER" id="PTHR24188:SF29">
    <property type="entry name" value="GH09064P"/>
    <property type="match status" value="1"/>
</dbReference>
<protein>
    <submittedName>
        <fullName evidence="5">Uncharacterized protein</fullName>
    </submittedName>
</protein>
<feature type="repeat" description="ANK" evidence="3">
    <location>
        <begin position="234"/>
        <end position="266"/>
    </location>
</feature>
<feature type="repeat" description="ANK" evidence="3">
    <location>
        <begin position="333"/>
        <end position="365"/>
    </location>
</feature>
<reference evidence="5" key="2">
    <citation type="journal article" date="2007" name="Science">
        <title>Draft genome sequence of the sexually transmitted pathogen Trichomonas vaginalis.</title>
        <authorList>
            <person name="Carlton J.M."/>
            <person name="Hirt R.P."/>
            <person name="Silva J.C."/>
            <person name="Delcher A.L."/>
            <person name="Schatz M."/>
            <person name="Zhao Q."/>
            <person name="Wortman J.R."/>
            <person name="Bidwell S.L."/>
            <person name="Alsmark U.C.M."/>
            <person name="Besteiro S."/>
            <person name="Sicheritz-Ponten T."/>
            <person name="Noel C.J."/>
            <person name="Dacks J.B."/>
            <person name="Foster P.G."/>
            <person name="Simillion C."/>
            <person name="Van de Peer Y."/>
            <person name="Miranda-Saavedra D."/>
            <person name="Barton G.J."/>
            <person name="Westrop G.D."/>
            <person name="Mueller S."/>
            <person name="Dessi D."/>
            <person name="Fiori P.L."/>
            <person name="Ren Q."/>
            <person name="Paulsen I."/>
            <person name="Zhang H."/>
            <person name="Bastida-Corcuera F.D."/>
            <person name="Simoes-Barbosa A."/>
            <person name="Brown M.T."/>
            <person name="Hayes R.D."/>
            <person name="Mukherjee M."/>
            <person name="Okumura C.Y."/>
            <person name="Schneider R."/>
            <person name="Smith A.J."/>
            <person name="Vanacova S."/>
            <person name="Villalvazo M."/>
            <person name="Haas B.J."/>
            <person name="Pertea M."/>
            <person name="Feldblyum T.V."/>
            <person name="Utterback T.R."/>
            <person name="Shu C.L."/>
            <person name="Osoegawa K."/>
            <person name="de Jong P.J."/>
            <person name="Hrdy I."/>
            <person name="Horvathova L."/>
            <person name="Zubacova Z."/>
            <person name="Dolezal P."/>
            <person name="Malik S.B."/>
            <person name="Logsdon J.M. Jr."/>
            <person name="Henze K."/>
            <person name="Gupta A."/>
            <person name="Wang C.C."/>
            <person name="Dunne R.L."/>
            <person name="Upcroft J.A."/>
            <person name="Upcroft P."/>
            <person name="White O."/>
            <person name="Salzberg S.L."/>
            <person name="Tang P."/>
            <person name="Chiu C.-H."/>
            <person name="Lee Y.-S."/>
            <person name="Embley T.M."/>
            <person name="Coombs G.H."/>
            <person name="Mottram J.C."/>
            <person name="Tachezy J."/>
            <person name="Fraser-Liggett C.M."/>
            <person name="Johnson P.J."/>
        </authorList>
    </citation>
    <scope>NUCLEOTIDE SEQUENCE [LARGE SCALE GENOMIC DNA]</scope>
    <source>
        <strain evidence="5">G3</strain>
    </source>
</reference>
<dbReference type="KEGG" id="tva:4774845"/>
<dbReference type="InParanoid" id="A2DS64"/>
<evidence type="ECO:0000256" key="4">
    <source>
        <dbReference type="SAM" id="Coils"/>
    </source>
</evidence>
<organism evidence="5 6">
    <name type="scientific">Trichomonas vaginalis (strain ATCC PRA-98 / G3)</name>
    <dbReference type="NCBI Taxonomy" id="412133"/>
    <lineage>
        <taxon>Eukaryota</taxon>
        <taxon>Metamonada</taxon>
        <taxon>Parabasalia</taxon>
        <taxon>Trichomonadida</taxon>
        <taxon>Trichomonadidae</taxon>
        <taxon>Trichomonas</taxon>
    </lineage>
</organism>
<gene>
    <name evidence="5" type="ORF">TVAG_447930</name>
</gene>
<evidence type="ECO:0000256" key="2">
    <source>
        <dbReference type="ARBA" id="ARBA00023043"/>
    </source>
</evidence>
<reference evidence="5" key="1">
    <citation type="submission" date="2006-10" db="EMBL/GenBank/DDBJ databases">
        <authorList>
            <person name="Amadeo P."/>
            <person name="Zhao Q."/>
            <person name="Wortman J."/>
            <person name="Fraser-Liggett C."/>
            <person name="Carlton J."/>
        </authorList>
    </citation>
    <scope>NUCLEOTIDE SEQUENCE</scope>
    <source>
        <strain evidence="5">G3</strain>
    </source>
</reference>
<feature type="coiled-coil region" evidence="4">
    <location>
        <begin position="104"/>
        <end position="138"/>
    </location>
</feature>
<dbReference type="AlphaFoldDB" id="A2DS64"/>
<dbReference type="STRING" id="5722.A2DS64"/>
<dbReference type="EMBL" id="DS113238">
    <property type="protein sequence ID" value="EAY16834.1"/>
    <property type="molecule type" value="Genomic_DNA"/>
</dbReference>